<organism evidence="3 4">
    <name type="scientific">Sphingomonas tabacisoli</name>
    <dbReference type="NCBI Taxonomy" id="2249466"/>
    <lineage>
        <taxon>Bacteria</taxon>
        <taxon>Pseudomonadati</taxon>
        <taxon>Pseudomonadota</taxon>
        <taxon>Alphaproteobacteria</taxon>
        <taxon>Sphingomonadales</taxon>
        <taxon>Sphingomonadaceae</taxon>
        <taxon>Sphingomonas</taxon>
    </lineage>
</organism>
<feature type="signal peptide" evidence="1">
    <location>
        <begin position="1"/>
        <end position="25"/>
    </location>
</feature>
<dbReference type="Pfam" id="PF07589">
    <property type="entry name" value="PEP-CTERM"/>
    <property type="match status" value="1"/>
</dbReference>
<feature type="domain" description="Ice-binding protein C-terminal" evidence="2">
    <location>
        <begin position="187"/>
        <end position="210"/>
    </location>
</feature>
<reference evidence="4" key="1">
    <citation type="journal article" date="2019" name="Int. J. Syst. Evol. Microbiol.">
        <title>The Global Catalogue of Microorganisms (GCM) 10K type strain sequencing project: providing services to taxonomists for standard genome sequencing and annotation.</title>
        <authorList>
            <consortium name="The Broad Institute Genomics Platform"/>
            <consortium name="The Broad Institute Genome Sequencing Center for Infectious Disease"/>
            <person name="Wu L."/>
            <person name="Ma J."/>
        </authorList>
    </citation>
    <scope>NUCLEOTIDE SEQUENCE [LARGE SCALE GENOMIC DNA]</scope>
    <source>
        <strain evidence="4">CGMCC 1.16275</strain>
    </source>
</reference>
<accession>A0ABW4I4K2</accession>
<dbReference type="Proteomes" id="UP001597115">
    <property type="component" value="Unassembled WGS sequence"/>
</dbReference>
<dbReference type="RefSeq" id="WP_380888746.1">
    <property type="nucleotide sequence ID" value="NZ_JBHUDY010000001.1"/>
</dbReference>
<name>A0ABW4I4K2_9SPHN</name>
<keyword evidence="1" id="KW-0732">Signal</keyword>
<evidence type="ECO:0000256" key="1">
    <source>
        <dbReference type="SAM" id="SignalP"/>
    </source>
</evidence>
<keyword evidence="4" id="KW-1185">Reference proteome</keyword>
<evidence type="ECO:0000313" key="3">
    <source>
        <dbReference type="EMBL" id="MFD1612080.1"/>
    </source>
</evidence>
<gene>
    <name evidence="3" type="ORF">ACFSCW_09735</name>
</gene>
<dbReference type="NCBIfam" id="NF035944">
    <property type="entry name" value="PEPxxWA-CTERM"/>
    <property type="match status" value="1"/>
</dbReference>
<feature type="chain" id="PRO_5046008179" evidence="1">
    <location>
        <begin position="26"/>
        <end position="217"/>
    </location>
</feature>
<protein>
    <submittedName>
        <fullName evidence="3">PEPxxWA-CTERM sorting domain-containing protein</fullName>
    </submittedName>
</protein>
<evidence type="ECO:0000313" key="4">
    <source>
        <dbReference type="Proteomes" id="UP001597115"/>
    </source>
</evidence>
<comment type="caution">
    <text evidence="3">The sequence shown here is derived from an EMBL/GenBank/DDBJ whole genome shotgun (WGS) entry which is preliminary data.</text>
</comment>
<evidence type="ECO:0000259" key="2">
    <source>
        <dbReference type="Pfam" id="PF07589"/>
    </source>
</evidence>
<dbReference type="EMBL" id="JBHUDY010000001">
    <property type="protein sequence ID" value="MFD1612080.1"/>
    <property type="molecule type" value="Genomic_DNA"/>
</dbReference>
<proteinExistence type="predicted"/>
<dbReference type="InterPro" id="IPR013424">
    <property type="entry name" value="Ice-binding_C"/>
</dbReference>
<dbReference type="NCBIfam" id="TIGR02595">
    <property type="entry name" value="PEP_CTERM"/>
    <property type="match status" value="1"/>
</dbReference>
<sequence>MKTGSPRLLFLIAAALAGSASPASAAPSLLQDGTFLQPIGTGPNLTPWSDWTSAGVTQSTAPGIPGNYAILPKGADLFQRFTASTPGVYRLSFLVQNPMAWSAEMITDVQEPLGFGWHLLDKVLDLPANSGWIRESITFVFNKPAGTPSEFYFSNSYNYPDANRGFGNSINPSGTFLWVADVSLTRVPEPATWAMMIGGLGLVGSAIRRRGMKLASG</sequence>